<proteinExistence type="predicted"/>
<evidence type="ECO:0000256" key="2">
    <source>
        <dbReference type="SAM" id="SignalP"/>
    </source>
</evidence>
<gene>
    <name evidence="3" type="ORF">SAMN04488052_102203</name>
</gene>
<evidence type="ECO:0000313" key="3">
    <source>
        <dbReference type="EMBL" id="SEO69026.1"/>
    </source>
</evidence>
<dbReference type="Gene3D" id="2.40.160.10">
    <property type="entry name" value="Porin"/>
    <property type="match status" value="1"/>
</dbReference>
<dbReference type="InterPro" id="IPR010870">
    <property type="entry name" value="Porin_O/P"/>
</dbReference>
<evidence type="ECO:0000313" key="4">
    <source>
        <dbReference type="Proteomes" id="UP000199657"/>
    </source>
</evidence>
<keyword evidence="4" id="KW-1185">Reference proteome</keyword>
<dbReference type="Pfam" id="PF07396">
    <property type="entry name" value="Porin_O_P"/>
    <property type="match status" value="1"/>
</dbReference>
<dbReference type="InterPro" id="IPR023614">
    <property type="entry name" value="Porin_dom_sf"/>
</dbReference>
<sequence>MSDSKTTWGAAPALAIAAVLAVPLAHADTGAQRFAGLDYEPMMDVSDDPVRTRVNKFRVETEDGKHRFGIRGRLMTDYAFVQDPFTSTDDEDADDGDLARYGTIIRRARLGALGVMYDNWEWQLEVDFRDDEVRFANAYMAYLFDNGRLAVGHFKEPFSLESSTSSRRISFIERAAPVDAYRPSRQIGLMYETLVPDYYAAIGAFGGDGVARDRDVTEGYSLAARASFAPVFDAEQDLWSHLGVSANYRANAYEWDRSGGDQKEYESVRMRTRLGTRAVDGRMIGENDMENVKDFTTVALEGGFGVGPFSVQGEYIRQDLNRDSNSDGFDGEPGDDVTSMTSEGYYVQTSYFLTGETRNYRPFSGDFGATRIQSPLSAGGRGAWEVLARFATADSYEHHNREDRQKLDHYTLGLNWYPEDDIVLKLNVMYVDAQRGEDGFGDGRKDWDSMVYAARFQFEF</sequence>
<evidence type="ECO:0000256" key="1">
    <source>
        <dbReference type="SAM" id="MobiDB-lite"/>
    </source>
</evidence>
<protein>
    <submittedName>
        <fullName evidence="3">Phosphate-selective porin OprO and OprP</fullName>
    </submittedName>
</protein>
<feature type="signal peptide" evidence="2">
    <location>
        <begin position="1"/>
        <end position="27"/>
    </location>
</feature>
<dbReference type="SUPFAM" id="SSF56935">
    <property type="entry name" value="Porins"/>
    <property type="match status" value="1"/>
</dbReference>
<organism evidence="3 4">
    <name type="scientific">Aquisalimonas asiatica</name>
    <dbReference type="NCBI Taxonomy" id="406100"/>
    <lineage>
        <taxon>Bacteria</taxon>
        <taxon>Pseudomonadati</taxon>
        <taxon>Pseudomonadota</taxon>
        <taxon>Gammaproteobacteria</taxon>
        <taxon>Chromatiales</taxon>
        <taxon>Ectothiorhodospiraceae</taxon>
        <taxon>Aquisalimonas</taxon>
    </lineage>
</organism>
<dbReference type="Proteomes" id="UP000199657">
    <property type="component" value="Unassembled WGS sequence"/>
</dbReference>
<dbReference type="EMBL" id="FOEG01000002">
    <property type="protein sequence ID" value="SEO69026.1"/>
    <property type="molecule type" value="Genomic_DNA"/>
</dbReference>
<dbReference type="RefSeq" id="WP_091640756.1">
    <property type="nucleotide sequence ID" value="NZ_FOEG01000002.1"/>
</dbReference>
<feature type="region of interest" description="Disordered" evidence="1">
    <location>
        <begin position="321"/>
        <end position="340"/>
    </location>
</feature>
<feature type="chain" id="PRO_5011657498" evidence="2">
    <location>
        <begin position="28"/>
        <end position="460"/>
    </location>
</feature>
<reference evidence="3 4" key="1">
    <citation type="submission" date="2016-10" db="EMBL/GenBank/DDBJ databases">
        <authorList>
            <person name="de Groot N.N."/>
        </authorList>
    </citation>
    <scope>NUCLEOTIDE SEQUENCE [LARGE SCALE GENOMIC DNA]</scope>
    <source>
        <strain evidence="3 4">CGMCC 1.6291</strain>
    </source>
</reference>
<dbReference type="OrthoDB" id="9807854at2"/>
<dbReference type="AlphaFoldDB" id="A0A1H8RRQ9"/>
<dbReference type="STRING" id="406100.SAMN04488052_102203"/>
<accession>A0A1H8RRQ9</accession>
<keyword evidence="2" id="KW-0732">Signal</keyword>
<name>A0A1H8RRQ9_9GAMM</name>